<evidence type="ECO:0000256" key="3">
    <source>
        <dbReference type="ARBA" id="ARBA00023242"/>
    </source>
</evidence>
<dbReference type="AlphaFoldDB" id="A0A553NDP4"/>
<dbReference type="GO" id="GO:0003729">
    <property type="term" value="F:mRNA binding"/>
    <property type="evidence" value="ECO:0007669"/>
    <property type="project" value="TreeGrafter"/>
</dbReference>
<dbReference type="GO" id="GO:0010494">
    <property type="term" value="C:cytoplasmic stress granule"/>
    <property type="evidence" value="ECO:0007669"/>
    <property type="project" value="TreeGrafter"/>
</dbReference>
<proteinExistence type="predicted"/>
<dbReference type="GO" id="GO:0008033">
    <property type="term" value="P:tRNA processing"/>
    <property type="evidence" value="ECO:0007669"/>
    <property type="project" value="TreeGrafter"/>
</dbReference>
<dbReference type="Gene3D" id="1.10.10.10">
    <property type="entry name" value="Winged helix-like DNA-binding domain superfamily/Winged helix DNA-binding domain"/>
    <property type="match status" value="1"/>
</dbReference>
<dbReference type="InterPro" id="IPR045180">
    <property type="entry name" value="La_dom_prot"/>
</dbReference>
<reference evidence="6 7" key="1">
    <citation type="journal article" date="2018" name="Nat. Ecol. Evol.">
        <title>Genomic signatures of mitonuclear coevolution across populations of Tigriopus californicus.</title>
        <authorList>
            <person name="Barreto F.S."/>
            <person name="Watson E.T."/>
            <person name="Lima T.G."/>
            <person name="Willett C.S."/>
            <person name="Edmands S."/>
            <person name="Li W."/>
            <person name="Burton R.S."/>
        </authorList>
    </citation>
    <scope>NUCLEOTIDE SEQUENCE [LARGE SCALE GENOMIC DNA]</scope>
    <source>
        <strain evidence="6 7">San Diego</strain>
    </source>
</reference>
<dbReference type="Pfam" id="PF05383">
    <property type="entry name" value="La"/>
    <property type="match status" value="1"/>
</dbReference>
<keyword evidence="7" id="KW-1185">Reference proteome</keyword>
<evidence type="ECO:0000313" key="7">
    <source>
        <dbReference type="Proteomes" id="UP000318571"/>
    </source>
</evidence>
<dbReference type="PROSITE" id="PS50961">
    <property type="entry name" value="HTH_LA"/>
    <property type="match status" value="1"/>
</dbReference>
<dbReference type="PANTHER" id="PTHR22792:SF166">
    <property type="entry name" value="LUPUS LA PROTEIN HOMOLOG"/>
    <property type="match status" value="1"/>
</dbReference>
<dbReference type="GO" id="GO:0045727">
    <property type="term" value="P:positive regulation of translation"/>
    <property type="evidence" value="ECO:0007669"/>
    <property type="project" value="TreeGrafter"/>
</dbReference>
<dbReference type="PRINTS" id="PR00302">
    <property type="entry name" value="LUPUSLA"/>
</dbReference>
<dbReference type="SMART" id="SM00715">
    <property type="entry name" value="LA"/>
    <property type="match status" value="1"/>
</dbReference>
<comment type="caution">
    <text evidence="6">The sequence shown here is derived from an EMBL/GenBank/DDBJ whole genome shotgun (WGS) entry which is preliminary data.</text>
</comment>
<dbReference type="InterPro" id="IPR012677">
    <property type="entry name" value="Nucleotide-bd_a/b_plait_sf"/>
</dbReference>
<dbReference type="Proteomes" id="UP000318571">
    <property type="component" value="Chromosome 10"/>
</dbReference>
<gene>
    <name evidence="6" type="ORF">TCAL_07137</name>
</gene>
<dbReference type="GO" id="GO:1990904">
    <property type="term" value="C:ribonucleoprotein complex"/>
    <property type="evidence" value="ECO:0007669"/>
    <property type="project" value="InterPro"/>
</dbReference>
<organism evidence="6 7">
    <name type="scientific">Tigriopus californicus</name>
    <name type="common">Marine copepod</name>
    <dbReference type="NCBI Taxonomy" id="6832"/>
    <lineage>
        <taxon>Eukaryota</taxon>
        <taxon>Metazoa</taxon>
        <taxon>Ecdysozoa</taxon>
        <taxon>Arthropoda</taxon>
        <taxon>Crustacea</taxon>
        <taxon>Multicrustacea</taxon>
        <taxon>Hexanauplia</taxon>
        <taxon>Copepoda</taxon>
        <taxon>Harpacticoida</taxon>
        <taxon>Harpacticidae</taxon>
        <taxon>Tigriopus</taxon>
    </lineage>
</organism>
<accession>A0A553NDP4</accession>
<dbReference type="InterPro" id="IPR036388">
    <property type="entry name" value="WH-like_DNA-bd_sf"/>
</dbReference>
<evidence type="ECO:0000256" key="2">
    <source>
        <dbReference type="ARBA" id="ARBA00022884"/>
    </source>
</evidence>
<evidence type="ECO:0000313" key="6">
    <source>
        <dbReference type="EMBL" id="TRY63551.1"/>
    </source>
</evidence>
<dbReference type="SUPFAM" id="SSF46785">
    <property type="entry name" value="Winged helix' DNA-binding domain"/>
    <property type="match status" value="1"/>
</dbReference>
<dbReference type="InterPro" id="IPR006630">
    <property type="entry name" value="La_HTH"/>
</dbReference>
<name>A0A553NDP4_TIGCA</name>
<dbReference type="STRING" id="6832.A0A553NDP4"/>
<dbReference type="PANTHER" id="PTHR22792">
    <property type="entry name" value="LUPUS LA PROTEIN-RELATED"/>
    <property type="match status" value="1"/>
</dbReference>
<evidence type="ECO:0000256" key="1">
    <source>
        <dbReference type="ARBA" id="ARBA00004123"/>
    </source>
</evidence>
<dbReference type="OrthoDB" id="439993at2759"/>
<keyword evidence="2 4" id="KW-0694">RNA-binding</keyword>
<protein>
    <recommendedName>
        <fullName evidence="5">HTH La-type RNA-binding domain-containing protein</fullName>
    </recommendedName>
</protein>
<dbReference type="InterPro" id="IPR002344">
    <property type="entry name" value="Lupus_La"/>
</dbReference>
<dbReference type="InterPro" id="IPR036390">
    <property type="entry name" value="WH_DNA-bd_sf"/>
</dbReference>
<evidence type="ECO:0000256" key="4">
    <source>
        <dbReference type="PROSITE-ProRule" id="PRU00332"/>
    </source>
</evidence>
<dbReference type="GO" id="GO:0005634">
    <property type="term" value="C:nucleus"/>
    <property type="evidence" value="ECO:0007669"/>
    <property type="project" value="UniProtKB-SubCell"/>
</dbReference>
<dbReference type="Gene3D" id="3.30.70.330">
    <property type="match status" value="1"/>
</dbReference>
<feature type="domain" description="HTH La-type RNA-binding" evidence="5">
    <location>
        <begin position="5"/>
        <end position="97"/>
    </location>
</feature>
<dbReference type="CDD" id="cd12291">
    <property type="entry name" value="RRM1_La"/>
    <property type="match status" value="1"/>
</dbReference>
<dbReference type="EMBL" id="VCGU01000458">
    <property type="protein sequence ID" value="TRY63551.1"/>
    <property type="molecule type" value="Genomic_DNA"/>
</dbReference>
<keyword evidence="3" id="KW-0539">Nucleus</keyword>
<evidence type="ECO:0000259" key="5">
    <source>
        <dbReference type="PROSITE" id="PS50961"/>
    </source>
</evidence>
<comment type="subcellular location">
    <subcellularLocation>
        <location evidence="1">Nucleus</location>
    </subcellularLocation>
</comment>
<dbReference type="GO" id="GO:0005829">
    <property type="term" value="C:cytosol"/>
    <property type="evidence" value="ECO:0007669"/>
    <property type="project" value="TreeGrafter"/>
</dbReference>
<sequence length="326" mass="38339">MAPLRPHLSALEMKVISQMEHYFGDHNLPRDRFMKRVIAENDGWISMSVMLKFQRLASLSRDRYFIMRCVQKSESGLIEVDFAKERVRRKPAKPYSTFVSGEESRQLKGRIVHVRGFEKIATLNDIITFFEEDVKGVCRVNEEDPNSNDHAWKNRMEEKFLDGDSRFPESVCVVFDSDKEAKGFLARKVMFRGKKLTSELKFDSGMRNVHFSDTFDEDTILRTVWVDGFVKQPKNPENLDEFFSQFKGVEAIKKRKFRFNQEDSWEFCGSVFVTFDCETTAKGFLALQNLSYKGDRLRCMSKLDYYKDRKIFQREINQYLPGTLYL</sequence>